<dbReference type="EMBL" id="QEOP01000004">
    <property type="protein sequence ID" value="PVZ93447.1"/>
    <property type="molecule type" value="Genomic_DNA"/>
</dbReference>
<dbReference type="Pfam" id="PF08240">
    <property type="entry name" value="ADH_N"/>
    <property type="match status" value="1"/>
</dbReference>
<dbReference type="Pfam" id="PF00107">
    <property type="entry name" value="ADH_zinc_N"/>
    <property type="match status" value="1"/>
</dbReference>
<dbReference type="InterPro" id="IPR020843">
    <property type="entry name" value="ER"/>
</dbReference>
<dbReference type="SUPFAM" id="SSF51735">
    <property type="entry name" value="NAD(P)-binding Rossmann-fold domains"/>
    <property type="match status" value="1"/>
</dbReference>
<organism evidence="3 4">
    <name type="scientific">Amnibacterium flavum</name>
    <dbReference type="NCBI Taxonomy" id="2173173"/>
    <lineage>
        <taxon>Bacteria</taxon>
        <taxon>Bacillati</taxon>
        <taxon>Actinomycetota</taxon>
        <taxon>Actinomycetes</taxon>
        <taxon>Micrococcales</taxon>
        <taxon>Microbacteriaceae</taxon>
        <taxon>Amnibacterium</taxon>
    </lineage>
</organism>
<dbReference type="PANTHER" id="PTHR44154:SF1">
    <property type="entry name" value="QUINONE OXIDOREDUCTASE"/>
    <property type="match status" value="1"/>
</dbReference>
<dbReference type="GO" id="GO:0016491">
    <property type="term" value="F:oxidoreductase activity"/>
    <property type="evidence" value="ECO:0007669"/>
    <property type="project" value="InterPro"/>
</dbReference>
<sequence>MAAAVRFSSYGGPDVLELVDVENRKPGPGQVMVAVIAAGVNPGEIGIREGAMADRYPARFPEGQGSDFAGLVAAIGEGVTSVSVGDAVIGFSDDRNAQAEFVTVPADRVIEKPEVLDWQQAAGLYVVGTTAWACIEAVDVREGDTVVVAGAAGGVGVIATQLAVARGARVIVTARREHHGYLRGLLAEPVVYGAGVDERIRRLAPEGVDAFIDACGKGSVDLAVRLGVSPHRINTIADFEAATRTGAKSLGQSSVEPAPVLEELAGLLACRQIELPVYASYPLDQVREAYERVAEGHGLGKVVIDVRSYA</sequence>
<evidence type="ECO:0000256" key="1">
    <source>
        <dbReference type="ARBA" id="ARBA00022857"/>
    </source>
</evidence>
<comment type="caution">
    <text evidence="3">The sequence shown here is derived from an EMBL/GenBank/DDBJ whole genome shotgun (WGS) entry which is preliminary data.</text>
</comment>
<protein>
    <submittedName>
        <fullName evidence="3">NADPH:quinone reductase</fullName>
    </submittedName>
</protein>
<reference evidence="3 4" key="1">
    <citation type="submission" date="2018-05" db="EMBL/GenBank/DDBJ databases">
        <title>Amnibacterium sp. M8JJ-5, whole genome shotgun sequence.</title>
        <authorList>
            <person name="Tuo L."/>
        </authorList>
    </citation>
    <scope>NUCLEOTIDE SEQUENCE [LARGE SCALE GENOMIC DNA]</scope>
    <source>
        <strain evidence="3 4">M8JJ-5</strain>
    </source>
</reference>
<proteinExistence type="predicted"/>
<name>A0A2V1HSZ9_9MICO</name>
<dbReference type="SMART" id="SM00829">
    <property type="entry name" value="PKS_ER"/>
    <property type="match status" value="1"/>
</dbReference>
<dbReference type="Gene3D" id="3.90.180.10">
    <property type="entry name" value="Medium-chain alcohol dehydrogenases, catalytic domain"/>
    <property type="match status" value="1"/>
</dbReference>
<dbReference type="InterPro" id="IPR036291">
    <property type="entry name" value="NAD(P)-bd_dom_sf"/>
</dbReference>
<dbReference type="PANTHER" id="PTHR44154">
    <property type="entry name" value="QUINONE OXIDOREDUCTASE"/>
    <property type="match status" value="1"/>
</dbReference>
<evidence type="ECO:0000313" key="4">
    <source>
        <dbReference type="Proteomes" id="UP000244893"/>
    </source>
</evidence>
<feature type="domain" description="Enoyl reductase (ER)" evidence="2">
    <location>
        <begin position="11"/>
        <end position="304"/>
    </location>
</feature>
<evidence type="ECO:0000313" key="3">
    <source>
        <dbReference type="EMBL" id="PVZ93447.1"/>
    </source>
</evidence>
<dbReference type="Proteomes" id="UP000244893">
    <property type="component" value="Unassembled WGS sequence"/>
</dbReference>
<keyword evidence="4" id="KW-1185">Reference proteome</keyword>
<dbReference type="InterPro" id="IPR013154">
    <property type="entry name" value="ADH-like_N"/>
</dbReference>
<dbReference type="AlphaFoldDB" id="A0A2V1HSZ9"/>
<dbReference type="Gene3D" id="3.40.50.720">
    <property type="entry name" value="NAD(P)-binding Rossmann-like Domain"/>
    <property type="match status" value="1"/>
</dbReference>
<dbReference type="InterPro" id="IPR051603">
    <property type="entry name" value="Zinc-ADH_QOR/CCCR"/>
</dbReference>
<dbReference type="OrthoDB" id="3727682at2"/>
<keyword evidence="1" id="KW-0521">NADP</keyword>
<dbReference type="SUPFAM" id="SSF50129">
    <property type="entry name" value="GroES-like"/>
    <property type="match status" value="1"/>
</dbReference>
<accession>A0A2V1HSZ9</accession>
<evidence type="ECO:0000259" key="2">
    <source>
        <dbReference type="SMART" id="SM00829"/>
    </source>
</evidence>
<dbReference type="CDD" id="cd05289">
    <property type="entry name" value="MDR_like_2"/>
    <property type="match status" value="1"/>
</dbReference>
<gene>
    <name evidence="3" type="ORF">DDQ50_15910</name>
</gene>
<dbReference type="InterPro" id="IPR013149">
    <property type="entry name" value="ADH-like_C"/>
</dbReference>
<dbReference type="InterPro" id="IPR011032">
    <property type="entry name" value="GroES-like_sf"/>
</dbReference>